<evidence type="ECO:0000256" key="8">
    <source>
        <dbReference type="ARBA" id="ARBA00048125"/>
    </source>
</evidence>
<dbReference type="UniPathway" id="UPA00559"/>
<comment type="pathway">
    <text evidence="1">Protein modification; peptidyl-diphthamide biosynthesis.</text>
</comment>
<dbReference type="InterPro" id="IPR007872">
    <property type="entry name" value="DPH_MB_dom"/>
</dbReference>
<evidence type="ECO:0000256" key="3">
    <source>
        <dbReference type="ARBA" id="ARBA00023004"/>
    </source>
</evidence>
<keyword evidence="2" id="KW-0479">Metal-binding</keyword>
<dbReference type="Gene3D" id="3.10.660.10">
    <property type="entry name" value="DPH Zinc finger"/>
    <property type="match status" value="1"/>
</dbReference>
<dbReference type="Proteomes" id="UP000242770">
    <property type="component" value="Unassembled WGS sequence"/>
</dbReference>
<evidence type="ECO:0000256" key="2">
    <source>
        <dbReference type="ARBA" id="ARBA00022723"/>
    </source>
</evidence>
<dbReference type="AlphaFoldDB" id="A0A0F7S150"/>
<evidence type="ECO:0000256" key="4">
    <source>
        <dbReference type="ARBA" id="ARBA00024032"/>
    </source>
</evidence>
<dbReference type="SUPFAM" id="SSF144217">
    <property type="entry name" value="CSL zinc finger"/>
    <property type="match status" value="1"/>
</dbReference>
<evidence type="ECO:0000313" key="11">
    <source>
        <dbReference type="Proteomes" id="UP000242770"/>
    </source>
</evidence>
<dbReference type="EMBL" id="CCFA01000112">
    <property type="protein sequence ID" value="CDW93983.1"/>
    <property type="molecule type" value="Genomic_DNA"/>
</dbReference>
<reference evidence="11" key="1">
    <citation type="submission" date="2014-06" db="EMBL/GenBank/DDBJ databases">
        <authorList>
            <person name="Berkman P.J."/>
        </authorList>
    </citation>
    <scope>NUCLEOTIDE SEQUENCE [LARGE SCALE GENOMIC DNA]</scope>
</reference>
<evidence type="ECO:0000259" key="9">
    <source>
        <dbReference type="PROSITE" id="PS51074"/>
    </source>
</evidence>
<comment type="subunit">
    <text evidence="5">Component of the 2-(3-amino-3-carboxypropyl)histidine synthase complex composed of DPH1, DPH2, DPH3 and a NADH-dependent reductase, predominantly CBR1.</text>
</comment>
<evidence type="ECO:0000256" key="1">
    <source>
        <dbReference type="ARBA" id="ARBA00005156"/>
    </source>
</evidence>
<evidence type="ECO:0000313" key="10">
    <source>
        <dbReference type="EMBL" id="CDW93983.1"/>
    </source>
</evidence>
<evidence type="ECO:0000256" key="7">
    <source>
        <dbReference type="ARBA" id="ARBA00041070"/>
    </source>
</evidence>
<dbReference type="InterPro" id="IPR044248">
    <property type="entry name" value="DPH3/4-like"/>
</dbReference>
<dbReference type="GO" id="GO:0046872">
    <property type="term" value="F:metal ion binding"/>
    <property type="evidence" value="ECO:0007669"/>
    <property type="project" value="UniProtKB-KW"/>
</dbReference>
<comment type="catalytic activity">
    <reaction evidence="8">
        <text>2 [3Fe-4S](0)-[protein] + 2 Fe(2+)-[Dph3] + NADH = 2 [4Fe-4S](1+)-[protein] + 2 [Dph3] + NAD(+) + H(+)</text>
        <dbReference type="Rhea" id="RHEA:71239"/>
        <dbReference type="Rhea" id="RHEA-COMP:17997"/>
        <dbReference type="Rhea" id="RHEA-COMP:17998"/>
        <dbReference type="Rhea" id="RHEA-COMP:18001"/>
        <dbReference type="Rhea" id="RHEA-COMP:18002"/>
        <dbReference type="ChEBI" id="CHEBI:15378"/>
        <dbReference type="ChEBI" id="CHEBI:29033"/>
        <dbReference type="ChEBI" id="CHEBI:33723"/>
        <dbReference type="ChEBI" id="CHEBI:47402"/>
        <dbReference type="ChEBI" id="CHEBI:57540"/>
        <dbReference type="ChEBI" id="CHEBI:57945"/>
        <dbReference type="ChEBI" id="CHEBI:83228"/>
    </reaction>
</comment>
<keyword evidence="3" id="KW-0408">Iron</keyword>
<dbReference type="FunFam" id="3.10.660.10:FF:000001">
    <property type="entry name" value="Diphthamide biosynthesis 3"/>
    <property type="match status" value="1"/>
</dbReference>
<dbReference type="PANTHER" id="PTHR21454:SF31">
    <property type="entry name" value="DIPHTHAMIDE BIOSYNTHESIS PROTEIN 3"/>
    <property type="match status" value="1"/>
</dbReference>
<dbReference type="GO" id="GO:0017183">
    <property type="term" value="P:protein histidyl modification to diphthamide"/>
    <property type="evidence" value="ECO:0007669"/>
    <property type="project" value="UniProtKB-UniPathway"/>
</dbReference>
<dbReference type="PANTHER" id="PTHR21454">
    <property type="entry name" value="DPH3 HOMOLOG-RELATED"/>
    <property type="match status" value="1"/>
</dbReference>
<dbReference type="InterPro" id="IPR036671">
    <property type="entry name" value="DPH_MB_sf"/>
</dbReference>
<name>A0A0F7S150_9BASI</name>
<dbReference type="STRING" id="49012.A0A0F7S150"/>
<sequence length="156" mass="17279">MPVSFYDEIELEDMSYDEEKDLFHYPCPCGDRFEITRQQLKDAEDVARCPSCSLIIRVVFDPIDFEDDDDEALENTVEAANQAASVGPEHLKSHHGIRNVVRPAVLQAFLYLLVAETVTGLGFDEPRGTRSADIQSTTLSSINVTDPTADALTSAL</sequence>
<comment type="catalytic activity">
    <reaction evidence="6">
        <text>[3Fe-4S](1+)-[protein] + Fe(2+)-[Dph3] = [3Fe-4S](0)-[protein] + Fe(3+)-[Dph3]</text>
        <dbReference type="Rhea" id="RHEA:71235"/>
        <dbReference type="Rhea" id="RHEA-COMP:17996"/>
        <dbReference type="Rhea" id="RHEA-COMP:17997"/>
        <dbReference type="Rhea" id="RHEA-COMP:18002"/>
        <dbReference type="Rhea" id="RHEA-COMP:18003"/>
        <dbReference type="ChEBI" id="CHEBI:29033"/>
        <dbReference type="ChEBI" id="CHEBI:29034"/>
        <dbReference type="ChEBI" id="CHEBI:33751"/>
        <dbReference type="ChEBI" id="CHEBI:47402"/>
        <dbReference type="ChEBI" id="CHEBI:83228"/>
    </reaction>
</comment>
<protein>
    <recommendedName>
        <fullName evidence="7">Diphthamide biosynthesis protein 3</fullName>
    </recommendedName>
</protein>
<proteinExistence type="inferred from homology"/>
<dbReference type="PROSITE" id="PS51074">
    <property type="entry name" value="DPH_MB"/>
    <property type="match status" value="1"/>
</dbReference>
<evidence type="ECO:0000256" key="6">
    <source>
        <dbReference type="ARBA" id="ARBA00036267"/>
    </source>
</evidence>
<dbReference type="Pfam" id="PF05207">
    <property type="entry name" value="Zn_ribbon_CSL"/>
    <property type="match status" value="1"/>
</dbReference>
<evidence type="ECO:0000256" key="5">
    <source>
        <dbReference type="ARBA" id="ARBA00034128"/>
    </source>
</evidence>
<gene>
    <name evidence="10" type="primary">SSCI01380.1</name>
</gene>
<comment type="similarity">
    <text evidence="4">Belongs to the DPH3 family.</text>
</comment>
<organism evidence="10 11">
    <name type="scientific">Sporisorium scitamineum</name>
    <dbReference type="NCBI Taxonomy" id="49012"/>
    <lineage>
        <taxon>Eukaryota</taxon>
        <taxon>Fungi</taxon>
        <taxon>Dikarya</taxon>
        <taxon>Basidiomycota</taxon>
        <taxon>Ustilaginomycotina</taxon>
        <taxon>Ustilaginomycetes</taxon>
        <taxon>Ustilaginales</taxon>
        <taxon>Ustilaginaceae</taxon>
        <taxon>Sporisorium</taxon>
    </lineage>
</organism>
<accession>A0A0F7S150</accession>
<keyword evidence="11" id="KW-1185">Reference proteome</keyword>
<feature type="domain" description="DPH-type MB" evidence="9">
    <location>
        <begin position="5"/>
        <end position="61"/>
    </location>
</feature>